<evidence type="ECO:0000256" key="2">
    <source>
        <dbReference type="ARBA" id="ARBA00004496"/>
    </source>
</evidence>
<evidence type="ECO:0000259" key="13">
    <source>
        <dbReference type="Pfam" id="PF17795"/>
    </source>
</evidence>
<dbReference type="Gene3D" id="6.20.380.10">
    <property type="match status" value="1"/>
</dbReference>
<evidence type="ECO:0000259" key="12">
    <source>
        <dbReference type="Pfam" id="PF11978"/>
    </source>
</evidence>
<feature type="domain" description="Major vault protein repeat" evidence="14">
    <location>
        <begin position="22"/>
        <end position="80"/>
    </location>
</feature>
<keyword evidence="7 10" id="KW-0687">Ribonucleoprotein</keyword>
<organism evidence="15 16">
    <name type="scientific">Takifugu flavidus</name>
    <name type="common">sansaifugu</name>
    <dbReference type="NCBI Taxonomy" id="433684"/>
    <lineage>
        <taxon>Eukaryota</taxon>
        <taxon>Metazoa</taxon>
        <taxon>Chordata</taxon>
        <taxon>Craniata</taxon>
        <taxon>Vertebrata</taxon>
        <taxon>Euteleostomi</taxon>
        <taxon>Actinopterygii</taxon>
        <taxon>Neopterygii</taxon>
        <taxon>Teleostei</taxon>
        <taxon>Neoteleostei</taxon>
        <taxon>Acanthomorphata</taxon>
        <taxon>Eupercaria</taxon>
        <taxon>Tetraodontiformes</taxon>
        <taxon>Tetradontoidea</taxon>
        <taxon>Tetraodontidae</taxon>
        <taxon>Takifugu</taxon>
    </lineage>
</organism>
<keyword evidence="16" id="KW-1185">Reference proteome</keyword>
<dbReference type="Pfam" id="PF11978">
    <property type="entry name" value="MVP_shoulder"/>
    <property type="match status" value="1"/>
</dbReference>
<dbReference type="Pfam" id="PF17796">
    <property type="entry name" value="Vault_4"/>
    <property type="match status" value="1"/>
</dbReference>
<dbReference type="CDD" id="cd08825">
    <property type="entry name" value="MVP_shoulder"/>
    <property type="match status" value="1"/>
</dbReference>
<evidence type="ECO:0000256" key="9">
    <source>
        <dbReference type="ARBA" id="ARBA00025889"/>
    </source>
</evidence>
<feature type="domain" description="Major vault protein shoulder" evidence="12">
    <location>
        <begin position="159"/>
        <end position="277"/>
    </location>
</feature>
<dbReference type="Gene3D" id="3.30.479.30">
    <property type="entry name" value="Band 7 domain"/>
    <property type="match status" value="1"/>
</dbReference>
<keyword evidence="5" id="KW-0677">Repeat</keyword>
<dbReference type="PANTHER" id="PTHR14165">
    <property type="entry name" value="MAJOR VAULT PROTEIN"/>
    <property type="match status" value="1"/>
</dbReference>
<dbReference type="PANTHER" id="PTHR14165:SF3">
    <property type="entry name" value="MAJOR VAULT PROTEIN"/>
    <property type="match status" value="1"/>
</dbReference>
<dbReference type="FunFam" id="2.30.30.620:FF:000001">
    <property type="entry name" value="major vault protein-like"/>
    <property type="match status" value="1"/>
</dbReference>
<dbReference type="Gene3D" id="6.10.250.720">
    <property type="match status" value="1"/>
</dbReference>
<dbReference type="FunFam" id="2.30.30.570:FF:000001">
    <property type="entry name" value="major vault protein-like"/>
    <property type="match status" value="1"/>
</dbReference>
<proteinExistence type="predicted"/>
<evidence type="ECO:0000259" key="14">
    <source>
        <dbReference type="Pfam" id="PF17796"/>
    </source>
</evidence>
<dbReference type="FunFam" id="3.30.479.30:FF:000010">
    <property type="entry name" value="major vault protein-like"/>
    <property type="match status" value="1"/>
</dbReference>
<dbReference type="InterPro" id="IPR041136">
    <property type="entry name" value="Vault_4"/>
</dbReference>
<evidence type="ECO:0000256" key="11">
    <source>
        <dbReference type="SAM" id="MobiDB-lite"/>
    </source>
</evidence>
<evidence type="ECO:0000256" key="3">
    <source>
        <dbReference type="ARBA" id="ARBA00018296"/>
    </source>
</evidence>
<comment type="subunit">
    <text evidence="9">The vault ribonucleoprotein particle is a huge (400 A x 670 A) cage structure of 12.9 MDa. It consists of a dimer of half-vaults, with each half-vault comprising 39 identical major vault protein (MVP) chains, PARP4 and one or more vault RNAs (vRNAs).</text>
</comment>
<dbReference type="Gene3D" id="2.30.30.550">
    <property type="entry name" value="Major Vault Protein repeat"/>
    <property type="match status" value="1"/>
</dbReference>
<keyword evidence="4 10" id="KW-0963">Cytoplasm</keyword>
<comment type="function">
    <text evidence="8">Required for normal vault structure. Vaults are multi-subunit structures that may act as scaffolds for proteins involved in signal transduction. Vaults may also play a role in nucleo-cytoplasmic transport.</text>
</comment>
<dbReference type="AlphaFoldDB" id="A0A5C6NSK8"/>
<evidence type="ECO:0000313" key="16">
    <source>
        <dbReference type="Proteomes" id="UP000324091"/>
    </source>
</evidence>
<evidence type="ECO:0000256" key="4">
    <source>
        <dbReference type="ARBA" id="ARBA00022490"/>
    </source>
</evidence>
<evidence type="ECO:0000313" key="15">
    <source>
        <dbReference type="EMBL" id="TWW70502.1"/>
    </source>
</evidence>
<comment type="subcellular location">
    <subcellularLocation>
        <location evidence="2 10">Cytoplasm</location>
    </subcellularLocation>
    <subcellularLocation>
        <location evidence="1">Nucleus</location>
    </subcellularLocation>
</comment>
<feature type="region of interest" description="Disordered" evidence="11">
    <location>
        <begin position="309"/>
        <end position="342"/>
    </location>
</feature>
<evidence type="ECO:0000256" key="1">
    <source>
        <dbReference type="ARBA" id="ARBA00004123"/>
    </source>
</evidence>
<sequence length="501" mass="55481">MLRGPLEYVPPATVEVVLKRQAIPLDENEGIYVRDIKTGKVRAVIGHTYMLTQDEELWQKELPANVEALLASPRDPLADRSDRIRTTEVKQRDKTRVVSFRVPHNAAVQVYDYREKRARVVFGPEMVMLGPDEQFTVLSLSGDKPKRANVIKAICLLLGPDFFTDIITIETADHARLQLQLSYNWHFEVKSREDPADAAALFSVPDFVGDACKAVASRIRGAVASVQFDDFHKNSNRIICSAVFGFDEKLAVRPFLRFGQNNLVISSVDIQSAEPVDQRTRDALQKSVQLAIEITTNSQEAAARWAEQQHMAGGAEEGGGHEAERLEQEARGKLERQRITDQAEAERARKELLELEALSAAVESTGAAKAEAQSRAEAARIQGEAAVNEAKLKVEAQRIEAEAELQRLAKAREQELSYKQQMDGLEVEKQKRLAQIESERFSQMVQSLGSDTLKEMARAGPDTQVKMLQALGLKSTLITDGSSPINLFTTASGLLGALPGQ</sequence>
<evidence type="ECO:0000256" key="5">
    <source>
        <dbReference type="ARBA" id="ARBA00022737"/>
    </source>
</evidence>
<dbReference type="InterPro" id="IPR039059">
    <property type="entry name" value="MVP"/>
</dbReference>
<dbReference type="GO" id="GO:0005737">
    <property type="term" value="C:cytoplasm"/>
    <property type="evidence" value="ECO:0007669"/>
    <property type="project" value="UniProtKB-SubCell"/>
</dbReference>
<evidence type="ECO:0000256" key="7">
    <source>
        <dbReference type="ARBA" id="ARBA00023274"/>
    </source>
</evidence>
<dbReference type="InterPro" id="IPR040989">
    <property type="entry name" value="Vault_3"/>
</dbReference>
<dbReference type="Gene3D" id="2.30.30.570">
    <property type="match status" value="1"/>
</dbReference>
<accession>A0A5C6NSK8</accession>
<dbReference type="GO" id="GO:1990904">
    <property type="term" value="C:ribonucleoprotein complex"/>
    <property type="evidence" value="ECO:0007669"/>
    <property type="project" value="UniProtKB-UniRule"/>
</dbReference>
<feature type="compositionally biased region" description="Basic and acidic residues" evidence="11">
    <location>
        <begin position="318"/>
        <end position="342"/>
    </location>
</feature>
<dbReference type="Gene3D" id="2.30.30.620">
    <property type="match status" value="1"/>
</dbReference>
<keyword evidence="6" id="KW-0539">Nucleus</keyword>
<feature type="domain" description="Major vault protein repeat" evidence="13">
    <location>
        <begin position="97"/>
        <end position="158"/>
    </location>
</feature>
<dbReference type="InterPro" id="IPR021870">
    <property type="entry name" value="MVP_shoulder"/>
</dbReference>
<protein>
    <recommendedName>
        <fullName evidence="3">Major vault protein</fullName>
    </recommendedName>
</protein>
<dbReference type="InterPro" id="IPR002499">
    <property type="entry name" value="Vault_N"/>
</dbReference>
<dbReference type="EMBL" id="RHFK02000010">
    <property type="protein sequence ID" value="TWW70502.1"/>
    <property type="molecule type" value="Genomic_DNA"/>
</dbReference>
<evidence type="ECO:0000256" key="8">
    <source>
        <dbReference type="ARBA" id="ARBA00024814"/>
    </source>
</evidence>
<reference evidence="15 16" key="1">
    <citation type="submission" date="2019-04" db="EMBL/GenBank/DDBJ databases">
        <title>Chromosome genome assembly for Takifugu flavidus.</title>
        <authorList>
            <person name="Xiao S."/>
        </authorList>
    </citation>
    <scope>NUCLEOTIDE SEQUENCE [LARGE SCALE GENOMIC DNA]</scope>
    <source>
        <strain evidence="15">HTHZ2018</strain>
        <tissue evidence="15">Muscle</tissue>
    </source>
</reference>
<dbReference type="InterPro" id="IPR036013">
    <property type="entry name" value="Band_7/SPFH_dom_sf"/>
</dbReference>
<dbReference type="PROSITE" id="PS51224">
    <property type="entry name" value="MVP"/>
    <property type="match status" value="1"/>
</dbReference>
<comment type="caution">
    <text evidence="15">The sequence shown here is derived from an EMBL/GenBank/DDBJ whole genome shotgun (WGS) entry which is preliminary data.</text>
</comment>
<dbReference type="InterPro" id="IPR043023">
    <property type="entry name" value="MVP_rep_sf"/>
</dbReference>
<name>A0A5C6NSK8_9TELE</name>
<feature type="repeat" description="MVP" evidence="10">
    <location>
        <begin position="27"/>
        <end position="80"/>
    </location>
</feature>
<dbReference type="Pfam" id="PF17795">
    <property type="entry name" value="Vault_3"/>
    <property type="match status" value="1"/>
</dbReference>
<evidence type="ECO:0000256" key="10">
    <source>
        <dbReference type="PROSITE-ProRule" id="PRU00571"/>
    </source>
</evidence>
<dbReference type="GO" id="GO:0005634">
    <property type="term" value="C:nucleus"/>
    <property type="evidence" value="ECO:0007669"/>
    <property type="project" value="UniProtKB-SubCell"/>
</dbReference>
<gene>
    <name evidence="15" type="ORF">D4764_18G0013080</name>
</gene>
<evidence type="ECO:0000256" key="6">
    <source>
        <dbReference type="ARBA" id="ARBA00023242"/>
    </source>
</evidence>
<dbReference type="Proteomes" id="UP000324091">
    <property type="component" value="Chromosome 18"/>
</dbReference>